<dbReference type="InterPro" id="IPR012337">
    <property type="entry name" value="RNaseH-like_sf"/>
</dbReference>
<accession>A0A803PEQ1</accession>
<reference evidence="1" key="1">
    <citation type="submission" date="2018-11" db="EMBL/GenBank/DDBJ databases">
        <authorList>
            <person name="Grassa J C."/>
        </authorList>
    </citation>
    <scope>NUCLEOTIDE SEQUENCE [LARGE SCALE GENOMIC DNA]</scope>
</reference>
<dbReference type="InterPro" id="IPR039537">
    <property type="entry name" value="Retrotran_Ty1/copia-like"/>
</dbReference>
<reference evidence="1" key="2">
    <citation type="submission" date="2021-03" db="UniProtKB">
        <authorList>
            <consortium name="EnsemblPlants"/>
        </authorList>
    </citation>
    <scope>IDENTIFICATION</scope>
</reference>
<protein>
    <submittedName>
        <fullName evidence="1">Uncharacterized protein</fullName>
    </submittedName>
</protein>
<dbReference type="Proteomes" id="UP000596661">
    <property type="component" value="Chromosome 4"/>
</dbReference>
<dbReference type="PANTHER" id="PTHR42648">
    <property type="entry name" value="TRANSPOSASE, PUTATIVE-RELATED"/>
    <property type="match status" value="1"/>
</dbReference>
<evidence type="ECO:0000313" key="2">
    <source>
        <dbReference type="Proteomes" id="UP000596661"/>
    </source>
</evidence>
<dbReference type="PANTHER" id="PTHR42648:SF28">
    <property type="entry name" value="TRANSPOSON-ENCODED PROTEIN WITH RIBONUCLEASE H-LIKE AND RETROVIRUS ZINC FINGER-LIKE DOMAINS"/>
    <property type="match status" value="1"/>
</dbReference>
<sequence>MLIQSGLSHGFWGEAVMTSAYLINTCPSSVIEFKTPKERWSGKPPNLSNLRVFGCSAYVHQSVGTLDTNPAGTIQFDPILWRLEDQEEPDINQVKTAGNEPDQD</sequence>
<dbReference type="Gramene" id="evm.model.04.1825">
    <property type="protein sequence ID" value="cds.evm.model.04.1825"/>
    <property type="gene ID" value="evm.TU.04.1825"/>
</dbReference>
<organism evidence="1 2">
    <name type="scientific">Cannabis sativa</name>
    <name type="common">Hemp</name>
    <name type="synonym">Marijuana</name>
    <dbReference type="NCBI Taxonomy" id="3483"/>
    <lineage>
        <taxon>Eukaryota</taxon>
        <taxon>Viridiplantae</taxon>
        <taxon>Streptophyta</taxon>
        <taxon>Embryophyta</taxon>
        <taxon>Tracheophyta</taxon>
        <taxon>Spermatophyta</taxon>
        <taxon>Magnoliopsida</taxon>
        <taxon>eudicotyledons</taxon>
        <taxon>Gunneridae</taxon>
        <taxon>Pentapetalae</taxon>
        <taxon>rosids</taxon>
        <taxon>fabids</taxon>
        <taxon>Rosales</taxon>
        <taxon>Cannabaceae</taxon>
        <taxon>Cannabis</taxon>
    </lineage>
</organism>
<dbReference type="SUPFAM" id="SSF53098">
    <property type="entry name" value="Ribonuclease H-like"/>
    <property type="match status" value="1"/>
</dbReference>
<dbReference type="OMA" id="HARCMHL"/>
<dbReference type="AlphaFoldDB" id="A0A803PEQ1"/>
<evidence type="ECO:0000313" key="1">
    <source>
        <dbReference type="EnsemblPlants" id="cds.evm.model.04.1825"/>
    </source>
</evidence>
<proteinExistence type="predicted"/>
<name>A0A803PEQ1_CANSA</name>
<dbReference type="EMBL" id="UZAU01000400">
    <property type="status" value="NOT_ANNOTATED_CDS"/>
    <property type="molecule type" value="Genomic_DNA"/>
</dbReference>
<dbReference type="EnsemblPlants" id="evm.model.04.1825">
    <property type="protein sequence ID" value="cds.evm.model.04.1825"/>
    <property type="gene ID" value="evm.TU.04.1825"/>
</dbReference>
<keyword evidence="2" id="KW-1185">Reference proteome</keyword>